<dbReference type="Pfam" id="PF12730">
    <property type="entry name" value="ABC2_membrane_4"/>
    <property type="match status" value="1"/>
</dbReference>
<name>A0A2S3ZLL8_9MICO</name>
<dbReference type="Proteomes" id="UP000237340">
    <property type="component" value="Unassembled WGS sequence"/>
</dbReference>
<comment type="caution">
    <text evidence="2">The sequence shown here is derived from an EMBL/GenBank/DDBJ whole genome shotgun (WGS) entry which is preliminary data.</text>
</comment>
<proteinExistence type="predicted"/>
<gene>
    <name evidence="2" type="ORF">C3B61_02120</name>
</gene>
<dbReference type="AlphaFoldDB" id="A0A2S3ZLL8"/>
<accession>A0A2S3ZLL8</accession>
<dbReference type="RefSeq" id="WP_103459382.1">
    <property type="nucleotide sequence ID" value="NZ_PPXD01000004.1"/>
</dbReference>
<keyword evidence="3" id="KW-1185">Reference proteome</keyword>
<evidence type="ECO:0000256" key="1">
    <source>
        <dbReference type="SAM" id="Phobius"/>
    </source>
</evidence>
<feature type="transmembrane region" description="Helical" evidence="1">
    <location>
        <begin position="77"/>
        <end position="99"/>
    </location>
</feature>
<dbReference type="EMBL" id="PPXD01000004">
    <property type="protein sequence ID" value="POH69421.1"/>
    <property type="molecule type" value="Genomic_DNA"/>
</dbReference>
<feature type="transmembrane region" description="Helical" evidence="1">
    <location>
        <begin position="164"/>
        <end position="185"/>
    </location>
</feature>
<evidence type="ECO:0000313" key="3">
    <source>
        <dbReference type="Proteomes" id="UP000237340"/>
    </source>
</evidence>
<evidence type="ECO:0000313" key="2">
    <source>
        <dbReference type="EMBL" id="POH69421.1"/>
    </source>
</evidence>
<feature type="transmembrane region" description="Helical" evidence="1">
    <location>
        <begin position="38"/>
        <end position="57"/>
    </location>
</feature>
<sequence>MTTIDKQRVTFIPGQESLSFAGVLRSEFIKLTSLRSTVGLVLAIIVFGLGVSVLLAMTMKDAGLPTGPSVGFTLDQITIGTVLFGQLIAGILGVLVISGEYSSGTIHSTLIAVPSRVTVLAAKTMVLFCTATSAALVALFGSWAVTHPMFAALEIEIGLTAPGVFFALIGGSVYVGLSAVLGLGIGTLLRSVAASVATVLSVILLLPVVLSVLPASTLVRNLHLLSMSKAGDAMSNALDADGVFLDLVDGYVSPAAGLTVAVVWAGVFIVLGAIRLRRRDA</sequence>
<keyword evidence="1" id="KW-0812">Transmembrane</keyword>
<keyword evidence="1" id="KW-1133">Transmembrane helix</keyword>
<feature type="transmembrane region" description="Helical" evidence="1">
    <location>
        <begin position="120"/>
        <end position="144"/>
    </location>
</feature>
<feature type="transmembrane region" description="Helical" evidence="1">
    <location>
        <begin position="251"/>
        <end position="274"/>
    </location>
</feature>
<protein>
    <submittedName>
        <fullName evidence="2">ABC transporter permease</fullName>
    </submittedName>
</protein>
<reference evidence="2 3" key="1">
    <citation type="submission" date="2018-01" db="EMBL/GenBank/DDBJ databases">
        <title>Cryobacterium sp. nov., from glaciers in China.</title>
        <authorList>
            <person name="Liu Q."/>
            <person name="Xin Y.-H."/>
        </authorList>
    </citation>
    <scope>NUCLEOTIDE SEQUENCE [LARGE SCALE GENOMIC DNA]</scope>
    <source>
        <strain evidence="2 3">TMN-42</strain>
    </source>
</reference>
<feature type="transmembrane region" description="Helical" evidence="1">
    <location>
        <begin position="192"/>
        <end position="213"/>
    </location>
</feature>
<keyword evidence="1" id="KW-0472">Membrane</keyword>
<organism evidence="2 3">
    <name type="scientific">Cryobacterium zongtaii</name>
    <dbReference type="NCBI Taxonomy" id="1259217"/>
    <lineage>
        <taxon>Bacteria</taxon>
        <taxon>Bacillati</taxon>
        <taxon>Actinomycetota</taxon>
        <taxon>Actinomycetes</taxon>
        <taxon>Micrococcales</taxon>
        <taxon>Microbacteriaceae</taxon>
        <taxon>Cryobacterium</taxon>
    </lineage>
</organism>